<protein>
    <submittedName>
        <fullName evidence="1">Uncharacterized protein</fullName>
    </submittedName>
</protein>
<sequence>MYGSNLWLPFCLLHDFHLGTQKNINYQSPFVAQSEKIDGFSFLAYGTLLS</sequence>
<reference evidence="1" key="1">
    <citation type="submission" date="2018-02" db="EMBL/GenBank/DDBJ databases">
        <title>Rhizophora mucronata_Transcriptome.</title>
        <authorList>
            <person name="Meera S.P."/>
            <person name="Sreeshan A."/>
            <person name="Augustine A."/>
        </authorList>
    </citation>
    <scope>NUCLEOTIDE SEQUENCE</scope>
    <source>
        <tissue evidence="1">Leaf</tissue>
    </source>
</reference>
<dbReference type="AlphaFoldDB" id="A0A2P2PH80"/>
<dbReference type="EMBL" id="GGEC01073616">
    <property type="protein sequence ID" value="MBX54100.1"/>
    <property type="molecule type" value="Transcribed_RNA"/>
</dbReference>
<evidence type="ECO:0000313" key="1">
    <source>
        <dbReference type="EMBL" id="MBX54100.1"/>
    </source>
</evidence>
<proteinExistence type="predicted"/>
<name>A0A2P2PH80_RHIMU</name>
<organism evidence="1">
    <name type="scientific">Rhizophora mucronata</name>
    <name type="common">Asiatic mangrove</name>
    <dbReference type="NCBI Taxonomy" id="61149"/>
    <lineage>
        <taxon>Eukaryota</taxon>
        <taxon>Viridiplantae</taxon>
        <taxon>Streptophyta</taxon>
        <taxon>Embryophyta</taxon>
        <taxon>Tracheophyta</taxon>
        <taxon>Spermatophyta</taxon>
        <taxon>Magnoliopsida</taxon>
        <taxon>eudicotyledons</taxon>
        <taxon>Gunneridae</taxon>
        <taxon>Pentapetalae</taxon>
        <taxon>rosids</taxon>
        <taxon>fabids</taxon>
        <taxon>Malpighiales</taxon>
        <taxon>Rhizophoraceae</taxon>
        <taxon>Rhizophora</taxon>
    </lineage>
</organism>
<accession>A0A2P2PH80</accession>